<feature type="transmembrane region" description="Helical" evidence="1">
    <location>
        <begin position="53"/>
        <end position="79"/>
    </location>
</feature>
<organism evidence="2 3">
    <name type="scientific">Duganella radicis</name>
    <dbReference type="NCBI Taxonomy" id="551988"/>
    <lineage>
        <taxon>Bacteria</taxon>
        <taxon>Pseudomonadati</taxon>
        <taxon>Pseudomonadota</taxon>
        <taxon>Betaproteobacteria</taxon>
        <taxon>Burkholderiales</taxon>
        <taxon>Oxalobacteraceae</taxon>
        <taxon>Telluria group</taxon>
        <taxon>Duganella</taxon>
    </lineage>
</organism>
<evidence type="ECO:0000313" key="2">
    <source>
        <dbReference type="EMBL" id="MTV40423.1"/>
    </source>
</evidence>
<proteinExistence type="predicted"/>
<keyword evidence="1" id="KW-1133">Transmembrane helix</keyword>
<keyword evidence="1" id="KW-0812">Transmembrane</keyword>
<protein>
    <submittedName>
        <fullName evidence="2">Uncharacterized protein</fullName>
    </submittedName>
</protein>
<evidence type="ECO:0000256" key="1">
    <source>
        <dbReference type="SAM" id="Phobius"/>
    </source>
</evidence>
<dbReference type="RefSeq" id="WP_155466355.1">
    <property type="nucleotide sequence ID" value="NZ_WNKY01000034.1"/>
</dbReference>
<sequence length="454" mass="50837">MLTTFFYPYFLLIYGASWNVQQSLEGMGIRSSSFVEYDGGGHVMSSYWSPGQALLPIMGLLVVLTLALSMSIVLAGYILRRKTGAALAILLLCLPGVLNLLSLWPVMPLIPDTFVISGNGVLGSGWGISPLLGLGVLAGWSGLILLSDLLRLGENFGHVYDHFWCVSGVVAAIFFVADSQVGEHSRDLQDSVSTVQQASAYLSRQAITYDQWCSANQQQNSASCRWAANVQQKLLDYSTQGAKLYREFGPRSASDVYSVYGRRVEPTEVAAIRTEIMSYNAIICPIKQLGPGVWQLTQSARCLMTPAEYCFAFPEPLRGKIKSDQIGETAALSSECIVPALVALRERQEKLLNKVSEDLNAKHYRWIYYLLFSLVVGGKIAISTVKLLAMHLRTETESRRSLYLLKQFRSLALLLSRYCFSAVRRYMVWGRGQMRKARIYFRLIRRQHQRKIDH</sequence>
<feature type="transmembrane region" description="Helical" evidence="1">
    <location>
        <begin position="366"/>
        <end position="389"/>
    </location>
</feature>
<dbReference type="EMBL" id="WNKY01000034">
    <property type="protein sequence ID" value="MTV40423.1"/>
    <property type="molecule type" value="Genomic_DNA"/>
</dbReference>
<keyword evidence="1" id="KW-0472">Membrane</keyword>
<accession>A0A6L6PN83</accession>
<keyword evidence="3" id="KW-1185">Reference proteome</keyword>
<evidence type="ECO:0000313" key="3">
    <source>
        <dbReference type="Proteomes" id="UP000475582"/>
    </source>
</evidence>
<name>A0A6L6PN83_9BURK</name>
<feature type="transmembrane region" description="Helical" evidence="1">
    <location>
        <begin position="127"/>
        <end position="147"/>
    </location>
</feature>
<dbReference type="OrthoDB" id="9150981at2"/>
<comment type="caution">
    <text evidence="2">The sequence shown here is derived from an EMBL/GenBank/DDBJ whole genome shotgun (WGS) entry which is preliminary data.</text>
</comment>
<feature type="transmembrane region" description="Helical" evidence="1">
    <location>
        <begin position="86"/>
        <end position="107"/>
    </location>
</feature>
<gene>
    <name evidence="2" type="ORF">GM676_22935</name>
</gene>
<dbReference type="AlphaFoldDB" id="A0A6L6PN83"/>
<reference evidence="2 3" key="1">
    <citation type="submission" date="2019-11" db="EMBL/GenBank/DDBJ databases">
        <title>Type strains purchased from KCTC, JCM and DSMZ.</title>
        <authorList>
            <person name="Lu H."/>
        </authorList>
    </citation>
    <scope>NUCLEOTIDE SEQUENCE [LARGE SCALE GENOMIC DNA]</scope>
    <source>
        <strain evidence="2 3">KCTC 22382</strain>
    </source>
</reference>
<dbReference type="Proteomes" id="UP000475582">
    <property type="component" value="Unassembled WGS sequence"/>
</dbReference>